<evidence type="ECO:0000313" key="15">
    <source>
        <dbReference type="EMBL" id="RLJ68241.1"/>
    </source>
</evidence>
<dbReference type="InterPro" id="IPR004772">
    <property type="entry name" value="TrkH"/>
</dbReference>
<feature type="binding site" evidence="13">
    <location>
        <position position="436"/>
    </location>
    <ligand>
        <name>K(+)</name>
        <dbReference type="ChEBI" id="CHEBI:29103"/>
    </ligand>
</feature>
<keyword evidence="8 12" id="KW-0630">Potassium</keyword>
<dbReference type="GO" id="GO:0005886">
    <property type="term" value="C:plasma membrane"/>
    <property type="evidence" value="ECO:0007669"/>
    <property type="project" value="UniProtKB-SubCell"/>
</dbReference>
<organism evidence="15 16">
    <name type="scientific">Sulfurisoma sediminicola</name>
    <dbReference type="NCBI Taxonomy" id="1381557"/>
    <lineage>
        <taxon>Bacteria</taxon>
        <taxon>Pseudomonadati</taxon>
        <taxon>Pseudomonadota</taxon>
        <taxon>Betaproteobacteria</taxon>
        <taxon>Nitrosomonadales</taxon>
        <taxon>Sterolibacteriaceae</taxon>
        <taxon>Sulfurisoma</taxon>
    </lineage>
</organism>
<sequence length="486" mass="52433">MLQRVLPVLHVLGLMLMFFSGTYLMPIAASLIYADGTWMQFIDAMMVALGSGALLALVTRRYKRELKPRSGFLLVTLAWILMAAIATVPLMLAIEGLSFTDAFFETMSGLTTTGATVLTGLEKLPPAVNLWRHELNWLGGMGIIVLAVAILPLLGVGGMQLYKAEATGVNKESKLTARIGDTAKALWLVYFGITVACILALKAVGMNWLDAICHAFAALSLGGFSTYDASVGQFDSPAIEAVLIFFMMIAAINFASHFLVWRQRSLAVYLRDAEAKAIVVVIASSTLICSIYLAVKGTYPDFPTSLRHVAFNLVSIATDCGFVSQDYDKWPAFVPLWMLLLSCITASSGSTGGGIKMIRTLILARQGLVELKRLIHPHLVAPLRVGDTAVSPQIAGAVLGFIFLYILTVGELTFFLVASGLDFTSSITAIVACINNAGPGLNVVGPAQNYQALTDFQVWVCSAAMLIGRLEVMTVFVLLTPAFWRK</sequence>
<comment type="caution">
    <text evidence="15">The sequence shown here is derived from an EMBL/GenBank/DDBJ whole genome shotgun (WGS) entry which is preliminary data.</text>
</comment>
<feature type="transmembrane region" description="Helical" evidence="14">
    <location>
        <begin position="137"/>
        <end position="162"/>
    </location>
</feature>
<keyword evidence="10 12" id="KW-0406">Ion transport</keyword>
<dbReference type="EMBL" id="RCCI01000004">
    <property type="protein sequence ID" value="RLJ68241.1"/>
    <property type="molecule type" value="Genomic_DNA"/>
</dbReference>
<comment type="similarity">
    <text evidence="2 12">Belongs to the TrkH potassium transport family.</text>
</comment>
<evidence type="ECO:0000256" key="3">
    <source>
        <dbReference type="ARBA" id="ARBA00022448"/>
    </source>
</evidence>
<evidence type="ECO:0000256" key="7">
    <source>
        <dbReference type="ARBA" id="ARBA00022692"/>
    </source>
</evidence>
<dbReference type="GO" id="GO:0046872">
    <property type="term" value="F:metal ion binding"/>
    <property type="evidence" value="ECO:0007669"/>
    <property type="project" value="UniProtKB-KW"/>
</dbReference>
<feature type="transmembrane region" description="Helical" evidence="14">
    <location>
        <begin position="273"/>
        <end position="295"/>
    </location>
</feature>
<evidence type="ECO:0000256" key="5">
    <source>
        <dbReference type="ARBA" id="ARBA00022519"/>
    </source>
</evidence>
<evidence type="ECO:0000256" key="12">
    <source>
        <dbReference type="PIRNR" id="PIRNR006247"/>
    </source>
</evidence>
<reference evidence="15 16" key="1">
    <citation type="submission" date="2018-10" db="EMBL/GenBank/DDBJ databases">
        <title>Genomic Encyclopedia of Type Strains, Phase IV (KMG-IV): sequencing the most valuable type-strain genomes for metagenomic binning, comparative biology and taxonomic classification.</title>
        <authorList>
            <person name="Goeker M."/>
        </authorList>
    </citation>
    <scope>NUCLEOTIDE SEQUENCE [LARGE SCALE GENOMIC DNA]</scope>
    <source>
        <strain evidence="15 16">DSM 26916</strain>
    </source>
</reference>
<feature type="binding site" evidence="13">
    <location>
        <position position="222"/>
    </location>
    <ligand>
        <name>K(+)</name>
        <dbReference type="ChEBI" id="CHEBI:29103"/>
    </ligand>
</feature>
<dbReference type="PIRSF" id="PIRSF006247">
    <property type="entry name" value="TrkH"/>
    <property type="match status" value="1"/>
</dbReference>
<dbReference type="AlphaFoldDB" id="A0A497XJZ3"/>
<feature type="transmembrane region" description="Helical" evidence="14">
    <location>
        <begin position="456"/>
        <end position="484"/>
    </location>
</feature>
<dbReference type="RefSeq" id="WP_243642513.1">
    <property type="nucleotide sequence ID" value="NZ_BHVV01000001.1"/>
</dbReference>
<feature type="transmembrane region" description="Helical" evidence="14">
    <location>
        <begin position="12"/>
        <end position="32"/>
    </location>
</feature>
<evidence type="ECO:0000256" key="14">
    <source>
        <dbReference type="SAM" id="Phobius"/>
    </source>
</evidence>
<evidence type="ECO:0000256" key="11">
    <source>
        <dbReference type="ARBA" id="ARBA00023136"/>
    </source>
</evidence>
<keyword evidence="4 12" id="KW-1003">Cell membrane</keyword>
<feature type="binding site" evidence="13">
    <location>
        <position position="112"/>
    </location>
    <ligand>
        <name>K(+)</name>
        <dbReference type="ChEBI" id="CHEBI:29103"/>
    </ligand>
</feature>
<feature type="binding site" evidence="13">
    <location>
        <position position="113"/>
    </location>
    <ligand>
        <name>K(+)</name>
        <dbReference type="ChEBI" id="CHEBI:29103"/>
    </ligand>
</feature>
<accession>A0A497XJZ3</accession>
<evidence type="ECO:0000256" key="9">
    <source>
        <dbReference type="ARBA" id="ARBA00022989"/>
    </source>
</evidence>
<evidence type="ECO:0000256" key="1">
    <source>
        <dbReference type="ARBA" id="ARBA00004429"/>
    </source>
</evidence>
<comment type="subcellular location">
    <subcellularLocation>
        <location evidence="1 12">Cell inner membrane</location>
        <topology evidence="1 12">Multi-pass membrane protein</topology>
    </subcellularLocation>
</comment>
<feature type="binding site" evidence="13">
    <location>
        <position position="221"/>
    </location>
    <ligand>
        <name>K(+)</name>
        <dbReference type="ChEBI" id="CHEBI:29103"/>
    </ligand>
</feature>
<protein>
    <recommendedName>
        <fullName evidence="12">Trk system potassium uptake protein</fullName>
    </recommendedName>
</protein>
<gene>
    <name evidence="15" type="ORF">DFR35_0795</name>
</gene>
<evidence type="ECO:0000256" key="13">
    <source>
        <dbReference type="PIRSR" id="PIRSR006247-1"/>
    </source>
</evidence>
<dbReference type="Proteomes" id="UP000268908">
    <property type="component" value="Unassembled WGS sequence"/>
</dbReference>
<keyword evidence="9 14" id="KW-1133">Transmembrane helix</keyword>
<name>A0A497XJZ3_9PROT</name>
<keyword evidence="16" id="KW-1185">Reference proteome</keyword>
<dbReference type="InterPro" id="IPR003445">
    <property type="entry name" value="Cat_transpt"/>
</dbReference>
<evidence type="ECO:0000256" key="10">
    <source>
        <dbReference type="ARBA" id="ARBA00023065"/>
    </source>
</evidence>
<feature type="transmembrane region" description="Helical" evidence="14">
    <location>
        <begin position="336"/>
        <end position="355"/>
    </location>
</feature>
<feature type="transmembrane region" description="Helical" evidence="14">
    <location>
        <begin position="394"/>
        <end position="418"/>
    </location>
</feature>
<keyword evidence="13" id="KW-0479">Metal-binding</keyword>
<feature type="transmembrane region" description="Helical" evidence="14">
    <location>
        <begin position="71"/>
        <end position="94"/>
    </location>
</feature>
<keyword evidence="5 12" id="KW-0997">Cell inner membrane</keyword>
<feature type="transmembrane region" description="Helical" evidence="14">
    <location>
        <begin position="241"/>
        <end position="261"/>
    </location>
</feature>
<keyword evidence="3 12" id="KW-0813">Transport</keyword>
<dbReference type="GO" id="GO:0015379">
    <property type="term" value="F:potassium:chloride symporter activity"/>
    <property type="evidence" value="ECO:0007669"/>
    <property type="project" value="InterPro"/>
</dbReference>
<evidence type="ECO:0000313" key="16">
    <source>
        <dbReference type="Proteomes" id="UP000268908"/>
    </source>
</evidence>
<evidence type="ECO:0000256" key="2">
    <source>
        <dbReference type="ARBA" id="ARBA00009137"/>
    </source>
</evidence>
<evidence type="ECO:0000256" key="8">
    <source>
        <dbReference type="ARBA" id="ARBA00022958"/>
    </source>
</evidence>
<dbReference type="PANTHER" id="PTHR32024:SF2">
    <property type="entry name" value="TRK SYSTEM POTASSIUM UPTAKE PROTEIN TRKG-RELATED"/>
    <property type="match status" value="1"/>
</dbReference>
<keyword evidence="11 12" id="KW-0472">Membrane</keyword>
<proteinExistence type="inferred from homology"/>
<keyword evidence="6 12" id="KW-0633">Potassium transport</keyword>
<feature type="transmembrane region" description="Helical" evidence="14">
    <location>
        <begin position="38"/>
        <end position="59"/>
    </location>
</feature>
<evidence type="ECO:0000256" key="4">
    <source>
        <dbReference type="ARBA" id="ARBA00022475"/>
    </source>
</evidence>
<keyword evidence="7 14" id="KW-0812">Transmembrane</keyword>
<dbReference type="PANTHER" id="PTHR32024">
    <property type="entry name" value="TRK SYSTEM POTASSIUM UPTAKE PROTEIN TRKG-RELATED"/>
    <property type="match status" value="1"/>
</dbReference>
<comment type="function">
    <text evidence="12">Low-affinity potassium transport system. Interacts with Trk system potassium uptake protein TrkA.</text>
</comment>
<evidence type="ECO:0000256" key="6">
    <source>
        <dbReference type="ARBA" id="ARBA00022538"/>
    </source>
</evidence>
<feature type="transmembrane region" description="Helical" evidence="14">
    <location>
        <begin position="183"/>
        <end position="201"/>
    </location>
</feature>
<dbReference type="Pfam" id="PF02386">
    <property type="entry name" value="TrkH"/>
    <property type="match status" value="1"/>
</dbReference>